<feature type="chain" id="PRO_5015976368" evidence="2">
    <location>
        <begin position="26"/>
        <end position="121"/>
    </location>
</feature>
<sequence>MGSYRSGIGRAVVALWLLTPQPSSAAPGEDCSPSNIKKKERSHKAAADAQSAMSRELEKANRKGSGAGLSPAFCEAVKRRIAALQANVDLLTANPDCVVSGDLETTRKELDLEQSTASLCR</sequence>
<dbReference type="AlphaFoldDB" id="A0A2U8W3U7"/>
<evidence type="ECO:0000313" key="3">
    <source>
        <dbReference type="EMBL" id="AWN40727.1"/>
    </source>
</evidence>
<evidence type="ECO:0000313" key="4">
    <source>
        <dbReference type="Proteomes" id="UP000245926"/>
    </source>
</evidence>
<protein>
    <submittedName>
        <fullName evidence="3">Uncharacterized protein</fullName>
    </submittedName>
</protein>
<proteinExistence type="predicted"/>
<organism evidence="3 4">
    <name type="scientific">Methylobacterium durans</name>
    <dbReference type="NCBI Taxonomy" id="2202825"/>
    <lineage>
        <taxon>Bacteria</taxon>
        <taxon>Pseudomonadati</taxon>
        <taxon>Pseudomonadota</taxon>
        <taxon>Alphaproteobacteria</taxon>
        <taxon>Hyphomicrobiales</taxon>
        <taxon>Methylobacteriaceae</taxon>
        <taxon>Methylobacterium</taxon>
    </lineage>
</organism>
<keyword evidence="2" id="KW-0732">Signal</keyword>
<feature type="signal peptide" evidence="2">
    <location>
        <begin position="1"/>
        <end position="25"/>
    </location>
</feature>
<keyword evidence="4" id="KW-1185">Reference proteome</keyword>
<dbReference type="KEGG" id="mets:DK389_09570"/>
<dbReference type="EMBL" id="CP029550">
    <property type="protein sequence ID" value="AWN40727.1"/>
    <property type="molecule type" value="Genomic_DNA"/>
</dbReference>
<accession>A0A2U8W3U7</accession>
<name>A0A2U8W3U7_9HYPH</name>
<gene>
    <name evidence="3" type="ORF">DK389_09570</name>
</gene>
<evidence type="ECO:0000256" key="1">
    <source>
        <dbReference type="SAM" id="MobiDB-lite"/>
    </source>
</evidence>
<dbReference type="RefSeq" id="WP_109889124.1">
    <property type="nucleotide sequence ID" value="NZ_CP029550.1"/>
</dbReference>
<reference evidence="4" key="1">
    <citation type="submission" date="2018-05" db="EMBL/GenBank/DDBJ databases">
        <title>Complete Genome Sequence of Methylobacterium sp. 17SD2-17.</title>
        <authorList>
            <person name="Srinivasan S."/>
        </authorList>
    </citation>
    <scope>NUCLEOTIDE SEQUENCE [LARGE SCALE GENOMIC DNA]</scope>
    <source>
        <strain evidence="4">17SD2-17</strain>
    </source>
</reference>
<evidence type="ECO:0000256" key="2">
    <source>
        <dbReference type="SAM" id="SignalP"/>
    </source>
</evidence>
<dbReference type="Proteomes" id="UP000245926">
    <property type="component" value="Chromosome"/>
</dbReference>
<feature type="region of interest" description="Disordered" evidence="1">
    <location>
        <begin position="21"/>
        <end position="69"/>
    </location>
</feature>